<protein>
    <submittedName>
        <fullName evidence="1">Uncharacterized protein</fullName>
    </submittedName>
</protein>
<dbReference type="AlphaFoldDB" id="A0A6J5GYR3"/>
<dbReference type="EMBL" id="CADIKI010000029">
    <property type="protein sequence ID" value="CAB3809462.1"/>
    <property type="molecule type" value="Genomic_DNA"/>
</dbReference>
<keyword evidence="2" id="KW-1185">Reference proteome</keyword>
<name>A0A6J5GYR3_9BURK</name>
<organism evidence="1 2">
    <name type="scientific">Paraburkholderia fynbosensis</name>
    <dbReference type="NCBI Taxonomy" id="1200993"/>
    <lineage>
        <taxon>Bacteria</taxon>
        <taxon>Pseudomonadati</taxon>
        <taxon>Pseudomonadota</taxon>
        <taxon>Betaproteobacteria</taxon>
        <taxon>Burkholderiales</taxon>
        <taxon>Burkholderiaceae</taxon>
        <taxon>Paraburkholderia</taxon>
    </lineage>
</organism>
<reference evidence="1 2" key="1">
    <citation type="submission" date="2020-04" db="EMBL/GenBank/DDBJ databases">
        <authorList>
            <person name="De Canck E."/>
        </authorList>
    </citation>
    <scope>NUCLEOTIDE SEQUENCE [LARGE SCALE GENOMIC DNA]</scope>
    <source>
        <strain evidence="1 2">LMG 27177</strain>
    </source>
</reference>
<evidence type="ECO:0000313" key="1">
    <source>
        <dbReference type="EMBL" id="CAB3809462.1"/>
    </source>
</evidence>
<accession>A0A6J5GYR3</accession>
<sequence>MRQATPLFIEAPKGIFVWTVRGSRWLLTEATAGAISSILSNRHSATAGARSIFGNSFAGRITTASLHVLTQRSRRIQNSVLSSDILDDVVGVTARVGWQMQYHDERDARRRH</sequence>
<evidence type="ECO:0000313" key="2">
    <source>
        <dbReference type="Proteomes" id="UP000494252"/>
    </source>
</evidence>
<proteinExistence type="predicted"/>
<dbReference type="Proteomes" id="UP000494252">
    <property type="component" value="Unassembled WGS sequence"/>
</dbReference>
<gene>
    <name evidence="1" type="ORF">LMG27177_06813</name>
</gene>